<dbReference type="Gene3D" id="1.10.10.10">
    <property type="entry name" value="Winged helix-like DNA-binding domain superfamily/Winged helix DNA-binding domain"/>
    <property type="match status" value="1"/>
</dbReference>
<dbReference type="InterPro" id="IPR000838">
    <property type="entry name" value="RNA_pol_sigma70_ECF_CS"/>
</dbReference>
<protein>
    <submittedName>
        <fullName evidence="8">RpoE DNA-directed RNA polymerase specialized sigma subunit, sigma24 homolog</fullName>
    </submittedName>
</protein>
<dbReference type="InterPro" id="IPR039425">
    <property type="entry name" value="RNA_pol_sigma-70-like"/>
</dbReference>
<evidence type="ECO:0000256" key="3">
    <source>
        <dbReference type="ARBA" id="ARBA00023082"/>
    </source>
</evidence>
<dbReference type="Pfam" id="PF08281">
    <property type="entry name" value="Sigma70_r4_2"/>
    <property type="match status" value="1"/>
</dbReference>
<dbReference type="PANTHER" id="PTHR43133">
    <property type="entry name" value="RNA POLYMERASE ECF-TYPE SIGMA FACTO"/>
    <property type="match status" value="1"/>
</dbReference>
<evidence type="ECO:0000259" key="7">
    <source>
        <dbReference type="Pfam" id="PF08281"/>
    </source>
</evidence>
<accession>A0A6J5NV94</accession>
<dbReference type="SUPFAM" id="SSF88946">
    <property type="entry name" value="Sigma2 domain of RNA polymerase sigma factors"/>
    <property type="match status" value="1"/>
</dbReference>
<name>A0A6J5NV94_9CAUD</name>
<keyword evidence="2" id="KW-0805">Transcription regulation</keyword>
<keyword evidence="5" id="KW-0804">Transcription</keyword>
<reference evidence="8" key="1">
    <citation type="submission" date="2020-04" db="EMBL/GenBank/DDBJ databases">
        <authorList>
            <person name="Chiriac C."/>
            <person name="Salcher M."/>
            <person name="Ghai R."/>
            <person name="Kavagutti S V."/>
        </authorList>
    </citation>
    <scope>NUCLEOTIDE SEQUENCE</scope>
</reference>
<dbReference type="PROSITE" id="PS01063">
    <property type="entry name" value="SIGMA70_ECF"/>
    <property type="match status" value="1"/>
</dbReference>
<evidence type="ECO:0000256" key="1">
    <source>
        <dbReference type="ARBA" id="ARBA00010641"/>
    </source>
</evidence>
<dbReference type="InterPro" id="IPR036388">
    <property type="entry name" value="WH-like_DNA-bd_sf"/>
</dbReference>
<dbReference type="PANTHER" id="PTHR43133:SF51">
    <property type="entry name" value="RNA POLYMERASE SIGMA FACTOR"/>
    <property type="match status" value="1"/>
</dbReference>
<dbReference type="SUPFAM" id="SSF88659">
    <property type="entry name" value="Sigma3 and sigma4 domains of RNA polymerase sigma factors"/>
    <property type="match status" value="1"/>
</dbReference>
<dbReference type="EMBL" id="LR796700">
    <property type="protein sequence ID" value="CAB4161211.1"/>
    <property type="molecule type" value="Genomic_DNA"/>
</dbReference>
<evidence type="ECO:0000256" key="5">
    <source>
        <dbReference type="ARBA" id="ARBA00023163"/>
    </source>
</evidence>
<keyword evidence="3" id="KW-0731">Sigma factor</keyword>
<evidence type="ECO:0000259" key="6">
    <source>
        <dbReference type="Pfam" id="PF04542"/>
    </source>
</evidence>
<evidence type="ECO:0000256" key="4">
    <source>
        <dbReference type="ARBA" id="ARBA00023125"/>
    </source>
</evidence>
<dbReference type="GO" id="GO:0016987">
    <property type="term" value="F:sigma factor activity"/>
    <property type="evidence" value="ECO:0007669"/>
    <property type="project" value="UniProtKB-KW"/>
</dbReference>
<evidence type="ECO:0000313" key="8">
    <source>
        <dbReference type="EMBL" id="CAB4161211.1"/>
    </source>
</evidence>
<dbReference type="NCBIfam" id="TIGR02937">
    <property type="entry name" value="sigma70-ECF"/>
    <property type="match status" value="1"/>
</dbReference>
<evidence type="ECO:0000256" key="2">
    <source>
        <dbReference type="ARBA" id="ARBA00023015"/>
    </source>
</evidence>
<feature type="domain" description="RNA polymerase sigma-70 region 2" evidence="6">
    <location>
        <begin position="28"/>
        <end position="83"/>
    </location>
</feature>
<dbReference type="InterPro" id="IPR013325">
    <property type="entry name" value="RNA_pol_sigma_r2"/>
</dbReference>
<comment type="similarity">
    <text evidence="1">Belongs to the sigma-70 factor family. ECF subfamily.</text>
</comment>
<dbReference type="InterPro" id="IPR007627">
    <property type="entry name" value="RNA_pol_sigma70_r2"/>
</dbReference>
<feature type="domain" description="RNA polymerase sigma factor 70 region 4 type 2" evidence="7">
    <location>
        <begin position="114"/>
        <end position="165"/>
    </location>
</feature>
<keyword evidence="4" id="KW-0238">DNA-binding</keyword>
<dbReference type="GO" id="GO:0006352">
    <property type="term" value="P:DNA-templated transcription initiation"/>
    <property type="evidence" value="ECO:0007669"/>
    <property type="project" value="InterPro"/>
</dbReference>
<organism evidence="8">
    <name type="scientific">uncultured Caudovirales phage</name>
    <dbReference type="NCBI Taxonomy" id="2100421"/>
    <lineage>
        <taxon>Viruses</taxon>
        <taxon>Duplodnaviria</taxon>
        <taxon>Heunggongvirae</taxon>
        <taxon>Uroviricota</taxon>
        <taxon>Caudoviricetes</taxon>
        <taxon>Peduoviridae</taxon>
        <taxon>Maltschvirus</taxon>
        <taxon>Maltschvirus maltsch</taxon>
    </lineage>
</organism>
<dbReference type="InterPro" id="IPR013324">
    <property type="entry name" value="RNA_pol_sigma_r3/r4-like"/>
</dbReference>
<gene>
    <name evidence="8" type="ORF">UFOVP729_37</name>
</gene>
<dbReference type="InterPro" id="IPR013249">
    <property type="entry name" value="RNA_pol_sigma70_r4_t2"/>
</dbReference>
<dbReference type="GO" id="GO:0003677">
    <property type="term" value="F:DNA binding"/>
    <property type="evidence" value="ECO:0007669"/>
    <property type="project" value="UniProtKB-KW"/>
</dbReference>
<proteinExistence type="inferred from homology"/>
<keyword evidence="8" id="KW-0240">DNA-directed RNA polymerase</keyword>
<dbReference type="GO" id="GO:0000428">
    <property type="term" value="C:DNA-directed RNA polymerase complex"/>
    <property type="evidence" value="ECO:0007669"/>
    <property type="project" value="UniProtKB-KW"/>
</dbReference>
<dbReference type="Gene3D" id="1.10.1740.10">
    <property type="match status" value="1"/>
</dbReference>
<sequence>MSVKSDDTLLISEALAGSENAYSLLTSKYWDRIYRFLRKRVNDNALAEELTQDTFVAAFKYLKTFRGDSQFYTWLCTIAINKASKRPFNSLKTDFENITVDTPESIYETRQTVQQVTALIETLPSKQKRALLMKLEENMCYNDIAVVLRCSPNHAKNLVWKAKKTIRSYYDER</sequence>
<dbReference type="InterPro" id="IPR014284">
    <property type="entry name" value="RNA_pol_sigma-70_dom"/>
</dbReference>
<dbReference type="Pfam" id="PF04542">
    <property type="entry name" value="Sigma70_r2"/>
    <property type="match status" value="1"/>
</dbReference>